<dbReference type="GO" id="GO:0006865">
    <property type="term" value="P:amino acid transport"/>
    <property type="evidence" value="ECO:0007669"/>
    <property type="project" value="UniProtKB-KW"/>
</dbReference>
<dbReference type="GO" id="GO:0022857">
    <property type="term" value="F:transmembrane transporter activity"/>
    <property type="evidence" value="ECO:0007669"/>
    <property type="project" value="InterPro"/>
</dbReference>
<name>A0A1I3VSE6_9HYPH</name>
<reference evidence="11 12" key="1">
    <citation type="submission" date="2016-10" db="EMBL/GenBank/DDBJ databases">
        <authorList>
            <person name="Varghese N."/>
            <person name="Submissions S."/>
        </authorList>
    </citation>
    <scope>NUCLEOTIDE SEQUENCE [LARGE SCALE GENOMIC DNA]</scope>
    <source>
        <strain evidence="11 12">DSM 21822</strain>
    </source>
</reference>
<dbReference type="Pfam" id="PF00528">
    <property type="entry name" value="BPD_transp_1"/>
    <property type="match status" value="1"/>
</dbReference>
<evidence type="ECO:0000313" key="12">
    <source>
        <dbReference type="Proteomes" id="UP000323300"/>
    </source>
</evidence>
<evidence type="ECO:0000256" key="7">
    <source>
        <dbReference type="ARBA" id="ARBA00022989"/>
    </source>
</evidence>
<keyword evidence="4" id="KW-1003">Cell membrane</keyword>
<keyword evidence="3 9" id="KW-0813">Transport</keyword>
<feature type="domain" description="ABC transmembrane type-1" evidence="10">
    <location>
        <begin position="86"/>
        <end position="378"/>
    </location>
</feature>
<dbReference type="EMBL" id="FOSL01000001">
    <property type="protein sequence ID" value="SFJ97196.1"/>
    <property type="molecule type" value="Genomic_DNA"/>
</dbReference>
<dbReference type="InterPro" id="IPR000515">
    <property type="entry name" value="MetI-like"/>
</dbReference>
<keyword evidence="5 9" id="KW-0812">Transmembrane</keyword>
<evidence type="ECO:0000256" key="8">
    <source>
        <dbReference type="ARBA" id="ARBA00023136"/>
    </source>
</evidence>
<feature type="transmembrane region" description="Helical" evidence="9">
    <location>
        <begin position="259"/>
        <end position="278"/>
    </location>
</feature>
<evidence type="ECO:0000256" key="3">
    <source>
        <dbReference type="ARBA" id="ARBA00022448"/>
    </source>
</evidence>
<dbReference type="SUPFAM" id="SSF161098">
    <property type="entry name" value="MetI-like"/>
    <property type="match status" value="2"/>
</dbReference>
<dbReference type="GO" id="GO:0043190">
    <property type="term" value="C:ATP-binding cassette (ABC) transporter complex"/>
    <property type="evidence" value="ECO:0007669"/>
    <property type="project" value="InterPro"/>
</dbReference>
<dbReference type="AlphaFoldDB" id="A0A1I3VSE6"/>
<keyword evidence="6" id="KW-0029">Amino-acid transport</keyword>
<feature type="transmembrane region" description="Helical" evidence="9">
    <location>
        <begin position="180"/>
        <end position="200"/>
    </location>
</feature>
<evidence type="ECO:0000256" key="5">
    <source>
        <dbReference type="ARBA" id="ARBA00022692"/>
    </source>
</evidence>
<keyword evidence="7 9" id="KW-1133">Transmembrane helix</keyword>
<dbReference type="Proteomes" id="UP000323300">
    <property type="component" value="Unassembled WGS sequence"/>
</dbReference>
<feature type="transmembrane region" description="Helical" evidence="9">
    <location>
        <begin position="212"/>
        <end position="233"/>
    </location>
</feature>
<evidence type="ECO:0000313" key="11">
    <source>
        <dbReference type="EMBL" id="SFJ97196.1"/>
    </source>
</evidence>
<gene>
    <name evidence="11" type="ORF">SAMN04488498_101640</name>
</gene>
<evidence type="ECO:0000256" key="9">
    <source>
        <dbReference type="RuleBase" id="RU363032"/>
    </source>
</evidence>
<comment type="similarity">
    <text evidence="2">Belongs to the binding-protein-dependent transport system permease family. HisMQ subfamily.</text>
</comment>
<evidence type="ECO:0000256" key="6">
    <source>
        <dbReference type="ARBA" id="ARBA00022970"/>
    </source>
</evidence>
<feature type="transmembrane region" description="Helical" evidence="9">
    <location>
        <begin position="156"/>
        <end position="174"/>
    </location>
</feature>
<protein>
    <submittedName>
        <fullName evidence="11">General L-amino acid transport system permease protein</fullName>
    </submittedName>
</protein>
<dbReference type="Gene3D" id="1.10.3720.10">
    <property type="entry name" value="MetI-like"/>
    <property type="match status" value="2"/>
</dbReference>
<dbReference type="InterPro" id="IPR043429">
    <property type="entry name" value="ArtM/GltK/GlnP/TcyL/YhdX-like"/>
</dbReference>
<feature type="transmembrane region" description="Helical" evidence="9">
    <location>
        <begin position="132"/>
        <end position="149"/>
    </location>
</feature>
<feature type="transmembrane region" description="Helical" evidence="9">
    <location>
        <begin position="82"/>
        <end position="112"/>
    </location>
</feature>
<organism evidence="11 12">
    <name type="scientific">Neomesorhizobium albiziae</name>
    <dbReference type="NCBI Taxonomy" id="335020"/>
    <lineage>
        <taxon>Bacteria</taxon>
        <taxon>Pseudomonadati</taxon>
        <taxon>Pseudomonadota</taxon>
        <taxon>Alphaproteobacteria</taxon>
        <taxon>Hyphomicrobiales</taxon>
        <taxon>Phyllobacteriaceae</taxon>
        <taxon>Neomesorhizobium</taxon>
    </lineage>
</organism>
<sequence>MSTSGFSGLFLLRDRRIREVAYQVVCIAAVVAIGWYLFQNAAANLARQDIATGFDYLSREAGFIISETPIDYQPSDSYGRALLVGLLNTLTVALLAIVLGTVVGTLVGIARLSKNPLLSRLMLAYVEALRNVPLLLYLFLWYSAIIFTLPPVKQAIALLPGVFVSNSGLVVPAIVWHSGFWTVIAAIAAGVVAAFAWRTVATRRRIATGKAVPGWPVSLTLLVLPFVIAIAVFDIRFEFDWPELGRFRLTGGAHLKPEFVALLLGLTLSASATVAEIVRSGILAIGKGQREAAQALGLSSGRTMRLVILPQALRVIVPPLTNIYVTTFKNSSLAIAIGYPDLVMVSNTIMNQTGQAMEPIALFMLVYLGLSLATSLLMNWYNARVALQGR</sequence>
<evidence type="ECO:0000256" key="1">
    <source>
        <dbReference type="ARBA" id="ARBA00004429"/>
    </source>
</evidence>
<keyword evidence="8 9" id="KW-0472">Membrane</keyword>
<dbReference type="OrthoDB" id="9808531at2"/>
<accession>A0A1I3VSE6</accession>
<dbReference type="PROSITE" id="PS50928">
    <property type="entry name" value="ABC_TM1"/>
    <property type="match status" value="1"/>
</dbReference>
<dbReference type="RefSeq" id="WP_149758158.1">
    <property type="nucleotide sequence ID" value="NZ_BSPE01000002.1"/>
</dbReference>
<dbReference type="PANTHER" id="PTHR30614">
    <property type="entry name" value="MEMBRANE COMPONENT OF AMINO ACID ABC TRANSPORTER"/>
    <property type="match status" value="1"/>
</dbReference>
<evidence type="ECO:0000256" key="4">
    <source>
        <dbReference type="ARBA" id="ARBA00022475"/>
    </source>
</evidence>
<feature type="transmembrane region" description="Helical" evidence="9">
    <location>
        <begin position="20"/>
        <end position="38"/>
    </location>
</feature>
<comment type="subcellular location">
    <subcellularLocation>
        <location evidence="1">Cell inner membrane</location>
        <topology evidence="1">Multi-pass membrane protein</topology>
    </subcellularLocation>
    <subcellularLocation>
        <location evidence="9">Cell membrane</location>
        <topology evidence="9">Multi-pass membrane protein</topology>
    </subcellularLocation>
</comment>
<proteinExistence type="inferred from homology"/>
<dbReference type="NCBIfam" id="TIGR01726">
    <property type="entry name" value="HEQRo_perm_3TM"/>
    <property type="match status" value="1"/>
</dbReference>
<dbReference type="PANTHER" id="PTHR30614:SF37">
    <property type="entry name" value="AMINO-ACID ABC TRANSPORTER PERMEASE PROTEIN YHDX-RELATED"/>
    <property type="match status" value="1"/>
</dbReference>
<evidence type="ECO:0000259" key="10">
    <source>
        <dbReference type="PROSITE" id="PS50928"/>
    </source>
</evidence>
<dbReference type="InterPro" id="IPR035906">
    <property type="entry name" value="MetI-like_sf"/>
</dbReference>
<evidence type="ECO:0000256" key="2">
    <source>
        <dbReference type="ARBA" id="ARBA00010072"/>
    </source>
</evidence>
<keyword evidence="12" id="KW-1185">Reference proteome</keyword>
<dbReference type="InterPro" id="IPR010065">
    <property type="entry name" value="AA_ABC_transptr_permease_3TM"/>
</dbReference>
<feature type="transmembrane region" description="Helical" evidence="9">
    <location>
        <begin position="360"/>
        <end position="381"/>
    </location>
</feature>
<dbReference type="CDD" id="cd06261">
    <property type="entry name" value="TM_PBP2"/>
    <property type="match status" value="1"/>
</dbReference>